<feature type="compositionally biased region" description="Polar residues" evidence="1">
    <location>
        <begin position="130"/>
        <end position="140"/>
    </location>
</feature>
<evidence type="ECO:0000256" key="1">
    <source>
        <dbReference type="SAM" id="MobiDB-lite"/>
    </source>
</evidence>
<reference evidence="2 3" key="1">
    <citation type="submission" date="2020-02" db="EMBL/GenBank/DDBJ databases">
        <title>Comparative genomics of the hypocrealean fungal genus Beauvera.</title>
        <authorList>
            <person name="Showalter D.N."/>
            <person name="Bushley K.E."/>
            <person name="Rehner S.A."/>
        </authorList>
    </citation>
    <scope>NUCLEOTIDE SEQUENCE [LARGE SCALE GENOMIC DNA]</scope>
    <source>
        <strain evidence="2 3">ARSEF4384</strain>
    </source>
</reference>
<organism evidence="2 3">
    <name type="scientific">Beauveria asiatica</name>
    <dbReference type="NCBI Taxonomy" id="1069075"/>
    <lineage>
        <taxon>Eukaryota</taxon>
        <taxon>Fungi</taxon>
        <taxon>Dikarya</taxon>
        <taxon>Ascomycota</taxon>
        <taxon>Pezizomycotina</taxon>
        <taxon>Sordariomycetes</taxon>
        <taxon>Hypocreomycetidae</taxon>
        <taxon>Hypocreales</taxon>
        <taxon>Cordycipitaceae</taxon>
        <taxon>Beauveria</taxon>
    </lineage>
</organism>
<evidence type="ECO:0000313" key="3">
    <source>
        <dbReference type="Proteomes" id="UP001397290"/>
    </source>
</evidence>
<dbReference type="EMBL" id="JAAHCF010000578">
    <property type="protein sequence ID" value="KAK8142954.1"/>
    <property type="molecule type" value="Genomic_DNA"/>
</dbReference>
<comment type="caution">
    <text evidence="2">The sequence shown here is derived from an EMBL/GenBank/DDBJ whole genome shotgun (WGS) entry which is preliminary data.</text>
</comment>
<dbReference type="Proteomes" id="UP001397290">
    <property type="component" value="Unassembled WGS sequence"/>
</dbReference>
<protein>
    <submittedName>
        <fullName evidence="2">Uncharacterized protein</fullName>
    </submittedName>
</protein>
<evidence type="ECO:0000313" key="2">
    <source>
        <dbReference type="EMBL" id="KAK8142954.1"/>
    </source>
</evidence>
<feature type="compositionally biased region" description="Polar residues" evidence="1">
    <location>
        <begin position="102"/>
        <end position="119"/>
    </location>
</feature>
<feature type="region of interest" description="Disordered" evidence="1">
    <location>
        <begin position="1"/>
        <end position="23"/>
    </location>
</feature>
<accession>A0AAW0RLX3</accession>
<dbReference type="AlphaFoldDB" id="A0AAW0RLX3"/>
<name>A0AAW0RLX3_9HYPO</name>
<proteinExistence type="predicted"/>
<feature type="region of interest" description="Disordered" evidence="1">
    <location>
        <begin position="83"/>
        <end position="140"/>
    </location>
</feature>
<feature type="compositionally biased region" description="Polar residues" evidence="1">
    <location>
        <begin position="84"/>
        <end position="95"/>
    </location>
</feature>
<sequence>MAESWPAPNLRTGAANPTPKTAAGEEAAAVEMSSSFYLVPFQGQVTSRGTINLLLCELSDLDQRLSDLMKHIEETICIFENELSPDTPSAPTSPQAPWAGTEPTQNAEPQYGTGNPTSRGSRREKKGCSRAQSRVQKKSASVSRRQAYAFERLRAARQATGGIIEYQGYWEPTWLPIEHLQGSDAVQEAKDWVIAVFGSFTWHKEARKLGLIYEHGRE</sequence>
<keyword evidence="3" id="KW-1185">Reference proteome</keyword>
<gene>
    <name evidence="2" type="ORF">G3M48_007923</name>
</gene>